<gene>
    <name evidence="11" type="ORF">DDF84_007795</name>
</gene>
<comment type="catalytic activity">
    <reaction evidence="1">
        <text>ATP + protein L-histidine = ADP + protein N-phospho-L-histidine.</text>
        <dbReference type="EC" id="2.7.13.3"/>
    </reaction>
</comment>
<evidence type="ECO:0000256" key="8">
    <source>
        <dbReference type="ARBA" id="ARBA00023012"/>
    </source>
</evidence>
<dbReference type="EC" id="2.7.13.3" evidence="2"/>
<dbReference type="GO" id="GO:0005524">
    <property type="term" value="F:ATP binding"/>
    <property type="evidence" value="ECO:0007669"/>
    <property type="project" value="UniProtKB-KW"/>
</dbReference>
<evidence type="ECO:0000256" key="2">
    <source>
        <dbReference type="ARBA" id="ARBA00012438"/>
    </source>
</evidence>
<dbReference type="Pfam" id="PF02518">
    <property type="entry name" value="HATPase_c"/>
    <property type="match status" value="1"/>
</dbReference>
<dbReference type="Pfam" id="PF00512">
    <property type="entry name" value="HisKA"/>
    <property type="match status" value="1"/>
</dbReference>
<keyword evidence="5" id="KW-0547">Nucleotide-binding</keyword>
<dbReference type="PRINTS" id="PR00344">
    <property type="entry name" value="BCTRLSENSOR"/>
</dbReference>
<dbReference type="PROSITE" id="PS50109">
    <property type="entry name" value="HIS_KIN"/>
    <property type="match status" value="1"/>
</dbReference>
<evidence type="ECO:0000313" key="11">
    <source>
        <dbReference type="EMBL" id="QBP09667.1"/>
    </source>
</evidence>
<dbReference type="SMART" id="SM00388">
    <property type="entry name" value="HisKA"/>
    <property type="match status" value="1"/>
</dbReference>
<keyword evidence="8" id="KW-0902">Two-component regulatory system</keyword>
<proteinExistence type="predicted"/>
<evidence type="ECO:0000256" key="7">
    <source>
        <dbReference type="ARBA" id="ARBA00022840"/>
    </source>
</evidence>
<reference evidence="11 12" key="1">
    <citation type="submission" date="2019-03" db="EMBL/GenBank/DDBJ databases">
        <title>Comparative insights into the high quality Complete genome sequence of highly metal resistant Cupriavidus metallidurans strain BS1 isolated from a gold-copper mine.</title>
        <authorList>
            <person name="Mazhar H.S."/>
            <person name="Rensing C."/>
        </authorList>
    </citation>
    <scope>NUCLEOTIDE SEQUENCE [LARGE SCALE GENOMIC DNA]</scope>
    <source>
        <strain evidence="11 12">BS1</strain>
    </source>
</reference>
<dbReference type="Proteomes" id="UP000253772">
    <property type="component" value="Chromosome c1"/>
</dbReference>
<dbReference type="PANTHER" id="PTHR43065:SF10">
    <property type="entry name" value="PEROXIDE STRESS-ACTIVATED HISTIDINE KINASE MAK3"/>
    <property type="match status" value="1"/>
</dbReference>
<dbReference type="Gene3D" id="1.10.287.130">
    <property type="match status" value="1"/>
</dbReference>
<dbReference type="Gene3D" id="3.30.565.10">
    <property type="entry name" value="Histidine kinase-like ATPase, C-terminal domain"/>
    <property type="match status" value="1"/>
</dbReference>
<name>A0A132HMW5_9BURK</name>
<dbReference type="InterPro" id="IPR003594">
    <property type="entry name" value="HATPase_dom"/>
</dbReference>
<dbReference type="SMART" id="SM00387">
    <property type="entry name" value="HATPase_c"/>
    <property type="match status" value="1"/>
</dbReference>
<feature type="signal peptide" evidence="10">
    <location>
        <begin position="1"/>
        <end position="18"/>
    </location>
</feature>
<dbReference type="InterPro" id="IPR036097">
    <property type="entry name" value="HisK_dim/P_sf"/>
</dbReference>
<keyword evidence="7" id="KW-0067">ATP-binding</keyword>
<accession>A0A132HMW5</accession>
<evidence type="ECO:0000256" key="5">
    <source>
        <dbReference type="ARBA" id="ARBA00022741"/>
    </source>
</evidence>
<keyword evidence="3" id="KW-0597">Phosphoprotein</keyword>
<protein>
    <recommendedName>
        <fullName evidence="2">histidine kinase</fullName>
        <ecNumber evidence="2">2.7.13.3</ecNumber>
    </recommendedName>
</protein>
<feature type="region of interest" description="Disordered" evidence="9">
    <location>
        <begin position="294"/>
        <end position="317"/>
    </location>
</feature>
<organism evidence="11 12">
    <name type="scientific">Cupriavidus metallidurans</name>
    <dbReference type="NCBI Taxonomy" id="119219"/>
    <lineage>
        <taxon>Bacteria</taxon>
        <taxon>Pseudomonadati</taxon>
        <taxon>Pseudomonadota</taxon>
        <taxon>Betaproteobacteria</taxon>
        <taxon>Burkholderiales</taxon>
        <taxon>Burkholderiaceae</taxon>
        <taxon>Cupriavidus</taxon>
    </lineage>
</organism>
<evidence type="ECO:0000313" key="12">
    <source>
        <dbReference type="Proteomes" id="UP000253772"/>
    </source>
</evidence>
<evidence type="ECO:0000256" key="9">
    <source>
        <dbReference type="SAM" id="MobiDB-lite"/>
    </source>
</evidence>
<dbReference type="OrthoDB" id="8872837at2"/>
<evidence type="ECO:0000256" key="1">
    <source>
        <dbReference type="ARBA" id="ARBA00000085"/>
    </source>
</evidence>
<dbReference type="GO" id="GO:0000155">
    <property type="term" value="F:phosphorelay sensor kinase activity"/>
    <property type="evidence" value="ECO:0007669"/>
    <property type="project" value="InterPro"/>
</dbReference>
<dbReference type="RefSeq" id="WP_024569361.1">
    <property type="nucleotide sequence ID" value="NZ_FYAR01000025.1"/>
</dbReference>
<dbReference type="CDD" id="cd00082">
    <property type="entry name" value="HisKA"/>
    <property type="match status" value="1"/>
</dbReference>
<dbReference type="InterPro" id="IPR003661">
    <property type="entry name" value="HisK_dim/P_dom"/>
</dbReference>
<feature type="chain" id="PRO_5043512022" description="histidine kinase" evidence="10">
    <location>
        <begin position="19"/>
        <end position="317"/>
    </location>
</feature>
<evidence type="ECO:0000256" key="4">
    <source>
        <dbReference type="ARBA" id="ARBA00022679"/>
    </source>
</evidence>
<dbReference type="InterPro" id="IPR004358">
    <property type="entry name" value="Sig_transdc_His_kin-like_C"/>
</dbReference>
<keyword evidence="4" id="KW-0808">Transferase</keyword>
<sequence>MRWLSFLLVGVSSGVAFAAAIVPGFGRRRSHSGGPTESVQSSNHAREIAHLSPAPGMNELAGSIAHELNQPLTAITSNAQAAREYLASGPCDPAEVREILDDIVADASRASEIVRRVRALILGEAPSAIHFNVGEVVDQAIALVDANARARSVLVSREVADSLPRAVGDPMEIQLVLLNLLSNALDAVESVRPHGERSASILAQERNGMVVVSVRDNGCGVEPGQLERIFQPFYSSKHKGMGLGLSFSRALVERNGGRLSAIRNSNTGMTFELSLRTEDASQDLRGSVLPLAPRGIHPLHHGGKNDERNAANGMYRR</sequence>
<dbReference type="SUPFAM" id="SSF55874">
    <property type="entry name" value="ATPase domain of HSP90 chaperone/DNA topoisomerase II/histidine kinase"/>
    <property type="match status" value="1"/>
</dbReference>
<keyword evidence="6" id="KW-0418">Kinase</keyword>
<keyword evidence="10" id="KW-0732">Signal</keyword>
<evidence type="ECO:0000256" key="10">
    <source>
        <dbReference type="SAM" id="SignalP"/>
    </source>
</evidence>
<evidence type="ECO:0000256" key="6">
    <source>
        <dbReference type="ARBA" id="ARBA00022777"/>
    </source>
</evidence>
<dbReference type="PANTHER" id="PTHR43065">
    <property type="entry name" value="SENSOR HISTIDINE KINASE"/>
    <property type="match status" value="1"/>
</dbReference>
<dbReference type="InterPro" id="IPR005467">
    <property type="entry name" value="His_kinase_dom"/>
</dbReference>
<dbReference type="SUPFAM" id="SSF47384">
    <property type="entry name" value="Homodimeric domain of signal transducing histidine kinase"/>
    <property type="match status" value="1"/>
</dbReference>
<dbReference type="EMBL" id="CP037900">
    <property type="protein sequence ID" value="QBP09667.1"/>
    <property type="molecule type" value="Genomic_DNA"/>
</dbReference>
<dbReference type="AlphaFoldDB" id="A0A132HMW5"/>
<evidence type="ECO:0000256" key="3">
    <source>
        <dbReference type="ARBA" id="ARBA00022553"/>
    </source>
</evidence>
<dbReference type="InterPro" id="IPR036890">
    <property type="entry name" value="HATPase_C_sf"/>
</dbReference>